<keyword evidence="2" id="KW-0472">Membrane</keyword>
<keyword evidence="5" id="KW-1185">Reference proteome</keyword>
<evidence type="ECO:0000256" key="2">
    <source>
        <dbReference type="SAM" id="Phobius"/>
    </source>
</evidence>
<evidence type="ECO:0000313" key="4">
    <source>
        <dbReference type="EnsemblMetazoa" id="G17933.1:cds"/>
    </source>
</evidence>
<proteinExistence type="predicted"/>
<organism evidence="4 5">
    <name type="scientific">Magallana gigas</name>
    <name type="common">Pacific oyster</name>
    <name type="synonym">Crassostrea gigas</name>
    <dbReference type="NCBI Taxonomy" id="29159"/>
    <lineage>
        <taxon>Eukaryota</taxon>
        <taxon>Metazoa</taxon>
        <taxon>Spiralia</taxon>
        <taxon>Lophotrochozoa</taxon>
        <taxon>Mollusca</taxon>
        <taxon>Bivalvia</taxon>
        <taxon>Autobranchia</taxon>
        <taxon>Pteriomorphia</taxon>
        <taxon>Ostreida</taxon>
        <taxon>Ostreoidea</taxon>
        <taxon>Ostreidae</taxon>
        <taxon>Magallana</taxon>
    </lineage>
</organism>
<reference evidence="4" key="1">
    <citation type="submission" date="2022-08" db="UniProtKB">
        <authorList>
            <consortium name="EnsemblMetazoa"/>
        </authorList>
    </citation>
    <scope>IDENTIFICATION</scope>
    <source>
        <strain evidence="4">05x7-T-G4-1.051#20</strain>
    </source>
</reference>
<dbReference type="Proteomes" id="UP000005408">
    <property type="component" value="Unassembled WGS sequence"/>
</dbReference>
<dbReference type="InterPro" id="IPR016186">
    <property type="entry name" value="C-type_lectin-like/link_sf"/>
</dbReference>
<accession>A0A8W8JAU1</accession>
<dbReference type="EnsemblMetazoa" id="G17933.1">
    <property type="protein sequence ID" value="G17933.1:cds"/>
    <property type="gene ID" value="G17933"/>
</dbReference>
<evidence type="ECO:0000313" key="5">
    <source>
        <dbReference type="Proteomes" id="UP000005408"/>
    </source>
</evidence>
<protein>
    <recommendedName>
        <fullName evidence="3">C-type lectin domain-containing protein</fullName>
    </recommendedName>
</protein>
<dbReference type="InterPro" id="IPR001304">
    <property type="entry name" value="C-type_lectin-like"/>
</dbReference>
<dbReference type="AlphaFoldDB" id="A0A8W8JAU1"/>
<feature type="region of interest" description="Disordered" evidence="1">
    <location>
        <begin position="38"/>
        <end position="63"/>
    </location>
</feature>
<keyword evidence="2" id="KW-0812">Transmembrane</keyword>
<keyword evidence="2" id="KW-1133">Transmembrane helix</keyword>
<evidence type="ECO:0000256" key="1">
    <source>
        <dbReference type="SAM" id="MobiDB-lite"/>
    </source>
</evidence>
<feature type="domain" description="C-type lectin" evidence="3">
    <location>
        <begin position="376"/>
        <end position="498"/>
    </location>
</feature>
<dbReference type="PANTHER" id="PTHR22803">
    <property type="entry name" value="MANNOSE, PHOSPHOLIPASE, LECTIN RECEPTOR RELATED"/>
    <property type="match status" value="1"/>
</dbReference>
<evidence type="ECO:0000259" key="3">
    <source>
        <dbReference type="PROSITE" id="PS50041"/>
    </source>
</evidence>
<dbReference type="CDD" id="cd00037">
    <property type="entry name" value="CLECT"/>
    <property type="match status" value="1"/>
</dbReference>
<dbReference type="Gene3D" id="3.10.100.10">
    <property type="entry name" value="Mannose-Binding Protein A, subunit A"/>
    <property type="match status" value="1"/>
</dbReference>
<dbReference type="InterPro" id="IPR016187">
    <property type="entry name" value="CTDL_fold"/>
</dbReference>
<dbReference type="SMART" id="SM00034">
    <property type="entry name" value="CLECT"/>
    <property type="match status" value="1"/>
</dbReference>
<sequence>MTIKSYVWIQLVFIIFYFAVYSSASAWPNTHEYNYSDYDPDTEVPAGSAPNGGTEDYSTPPDQQYVTKNMESKNPYVTRQPIPLKINNSGEYDTPKLNDIMNKINASKIMNNRYFSKNAKNKKRHSRKYDLGSNSGYKWMLYREPIAERKRMIKSNGFHSTKQKNKLVSRHPKPVLSKKSLKKLIKKLPKHMSRSSEYVVEKTDSSKYVVGKNLEPSLQLADFLRAGFPITVLINPTFRANNIQSASVLGYGLRSLLKHRNFSKVKHLQIPGNATLVHHIVKRSYHPKLHDHYRESRRRLHKRWGNYRTYYKTYLKSTNHVKGYNKRGYRLGSYRSGVKDKGLKRPPKPKRPKTFKLRTEEPHLGNNTCPYAWLEYEGSCYYFSRDELNWYKATMTCASMGGYVAVVNSAHENTYLRNFLLTNDVENGAWIGLNELSNTKIHRWRWGYSTKLCGEFDWFGEEPEFHSNKDYHCGVMWQTYKYHWHLENCFTEHFYVCEMKLGKPCKCQY</sequence>
<feature type="transmembrane region" description="Helical" evidence="2">
    <location>
        <begin position="7"/>
        <end position="27"/>
    </location>
</feature>
<name>A0A8W8JAU1_MAGGI</name>
<dbReference type="Pfam" id="PF00059">
    <property type="entry name" value="Lectin_C"/>
    <property type="match status" value="1"/>
</dbReference>
<dbReference type="PROSITE" id="PS50041">
    <property type="entry name" value="C_TYPE_LECTIN_2"/>
    <property type="match status" value="1"/>
</dbReference>
<dbReference type="InterPro" id="IPR050111">
    <property type="entry name" value="C-type_lectin/snaclec_domain"/>
</dbReference>
<dbReference type="SUPFAM" id="SSF56436">
    <property type="entry name" value="C-type lectin-like"/>
    <property type="match status" value="1"/>
</dbReference>